<organism evidence="1 2">
    <name type="scientific">Yersinia pekkanenii</name>
    <dbReference type="NCBI Taxonomy" id="1288385"/>
    <lineage>
        <taxon>Bacteria</taxon>
        <taxon>Pseudomonadati</taxon>
        <taxon>Pseudomonadota</taxon>
        <taxon>Gammaproteobacteria</taxon>
        <taxon>Enterobacterales</taxon>
        <taxon>Yersiniaceae</taxon>
        <taxon>Yersinia</taxon>
    </lineage>
</organism>
<keyword evidence="2" id="KW-1185">Reference proteome</keyword>
<protein>
    <submittedName>
        <fullName evidence="1">Uncharacterized protein</fullName>
    </submittedName>
</protein>
<evidence type="ECO:0000313" key="2">
    <source>
        <dbReference type="Proteomes" id="UP000044625"/>
    </source>
</evidence>
<name>A0ABP2A2Y9_9GAMM</name>
<dbReference type="RefSeq" id="WP_050692161.1">
    <property type="nucleotide sequence ID" value="NZ_CAWMMU010000186.1"/>
</dbReference>
<dbReference type="EMBL" id="CWJL01000186">
    <property type="protein sequence ID" value="CRY69850.1"/>
    <property type="molecule type" value="Genomic_DNA"/>
</dbReference>
<gene>
    <name evidence="1" type="ORF">ERS137968_05008</name>
</gene>
<evidence type="ECO:0000313" key="1">
    <source>
        <dbReference type="EMBL" id="CRY69850.1"/>
    </source>
</evidence>
<comment type="caution">
    <text evidence="1">The sequence shown here is derived from an EMBL/GenBank/DDBJ whole genome shotgun (WGS) entry which is preliminary data.</text>
</comment>
<reference evidence="1 2" key="1">
    <citation type="submission" date="2015-03" db="EMBL/GenBank/DDBJ databases">
        <authorList>
            <consortium name="Pathogen Informatics"/>
            <person name="Murphy D."/>
        </authorList>
    </citation>
    <scope>NUCLEOTIDE SEQUENCE [LARGE SCALE GENOMIC DNA]</scope>
    <source>
        <strain evidence="2">type strain: CIP110230</strain>
    </source>
</reference>
<dbReference type="Proteomes" id="UP000044625">
    <property type="component" value="Unassembled WGS sequence"/>
</dbReference>
<accession>A0ABP2A2Y9</accession>
<proteinExistence type="predicted"/>
<sequence length="125" mass="14469">MYQTTNDTNDRFSWDANAKAAYWQSRNAEAAYWQSREVSAKTEPEVITLAAFMDGVSTMYTFDWQGDAHSESFKLGEMYCGNVTYIYAKVGECYFKFRDVVTLSHTAIVQRLEKEVQSLERNTQK</sequence>